<reference evidence="1" key="1">
    <citation type="journal article" date="2021" name="Microb. Physiol.">
        <title>Proteogenomic Insights into the Physiology of Marine, Sulfate-Reducing, Filamentous Desulfonema limicola and Desulfonema magnum.</title>
        <authorList>
            <person name="Schnaars V."/>
            <person name="Wohlbrand L."/>
            <person name="Scheve S."/>
            <person name="Hinrichs C."/>
            <person name="Reinhardt R."/>
            <person name="Rabus R."/>
        </authorList>
    </citation>
    <scope>NUCLEOTIDE SEQUENCE</scope>
    <source>
        <strain evidence="1">5ac10</strain>
    </source>
</reference>
<accession>A0A975BDV5</accession>
<organism evidence="1 2">
    <name type="scientific">Desulfonema limicola</name>
    <dbReference type="NCBI Taxonomy" id="45656"/>
    <lineage>
        <taxon>Bacteria</taxon>
        <taxon>Pseudomonadati</taxon>
        <taxon>Thermodesulfobacteriota</taxon>
        <taxon>Desulfobacteria</taxon>
        <taxon>Desulfobacterales</taxon>
        <taxon>Desulfococcaceae</taxon>
        <taxon>Desulfonema</taxon>
    </lineage>
</organism>
<evidence type="ECO:0000313" key="2">
    <source>
        <dbReference type="Proteomes" id="UP000663720"/>
    </source>
</evidence>
<dbReference type="Proteomes" id="UP000663720">
    <property type="component" value="Chromosome"/>
</dbReference>
<protein>
    <submittedName>
        <fullName evidence="1">Uncharacterized protein</fullName>
    </submittedName>
</protein>
<dbReference type="KEGG" id="dli:dnl_62740"/>
<gene>
    <name evidence="1" type="ORF">dnl_62740</name>
</gene>
<sequence>MRAVKRLWNHDTHKDIPVILNSFSAYEAYFYGRFLFAQLIFQLMPPAQSGHRTCQEHP</sequence>
<dbReference type="EMBL" id="CP061799">
    <property type="protein sequence ID" value="QTA83854.1"/>
    <property type="molecule type" value="Genomic_DNA"/>
</dbReference>
<keyword evidence="2" id="KW-1185">Reference proteome</keyword>
<dbReference type="AlphaFoldDB" id="A0A975BDV5"/>
<evidence type="ECO:0000313" key="1">
    <source>
        <dbReference type="EMBL" id="QTA83854.1"/>
    </source>
</evidence>
<proteinExistence type="predicted"/>
<name>A0A975BDV5_9BACT</name>